<name>A0AAD8EMI8_DIPPU</name>
<dbReference type="AlphaFoldDB" id="A0AAD8EMI8"/>
<keyword evidence="2" id="KW-1185">Reference proteome</keyword>
<dbReference type="Proteomes" id="UP001233999">
    <property type="component" value="Unassembled WGS sequence"/>
</dbReference>
<reference evidence="1" key="1">
    <citation type="journal article" date="2023" name="IScience">
        <title>Live-bearing cockroach genome reveals convergent evolutionary mechanisms linked to viviparity in insects and beyond.</title>
        <authorList>
            <person name="Fouks B."/>
            <person name="Harrison M.C."/>
            <person name="Mikhailova A.A."/>
            <person name="Marchal E."/>
            <person name="English S."/>
            <person name="Carruthers M."/>
            <person name="Jennings E.C."/>
            <person name="Chiamaka E.L."/>
            <person name="Frigard R.A."/>
            <person name="Pippel M."/>
            <person name="Attardo G.M."/>
            <person name="Benoit J.B."/>
            <person name="Bornberg-Bauer E."/>
            <person name="Tobe S.S."/>
        </authorList>
    </citation>
    <scope>NUCLEOTIDE SEQUENCE</scope>
    <source>
        <strain evidence="1">Stay&amp;Tobe</strain>
    </source>
</reference>
<gene>
    <name evidence="1" type="ORF">L9F63_027294</name>
</gene>
<evidence type="ECO:0000313" key="1">
    <source>
        <dbReference type="EMBL" id="KAJ9595319.1"/>
    </source>
</evidence>
<accession>A0AAD8EMI8</accession>
<sequence>IGLKLRKSILPNCNELKKLKDYVKIFPDINHAKCITTREVFQQTGKLVNNNMPQRDLINAQFGACLICIHENWLSLWHDPENTTSIYL</sequence>
<comment type="caution">
    <text evidence="1">The sequence shown here is derived from an EMBL/GenBank/DDBJ whole genome shotgun (WGS) entry which is preliminary data.</text>
</comment>
<organism evidence="1 2">
    <name type="scientific">Diploptera punctata</name>
    <name type="common">Pacific beetle cockroach</name>
    <dbReference type="NCBI Taxonomy" id="6984"/>
    <lineage>
        <taxon>Eukaryota</taxon>
        <taxon>Metazoa</taxon>
        <taxon>Ecdysozoa</taxon>
        <taxon>Arthropoda</taxon>
        <taxon>Hexapoda</taxon>
        <taxon>Insecta</taxon>
        <taxon>Pterygota</taxon>
        <taxon>Neoptera</taxon>
        <taxon>Polyneoptera</taxon>
        <taxon>Dictyoptera</taxon>
        <taxon>Blattodea</taxon>
        <taxon>Blaberoidea</taxon>
        <taxon>Blaberidae</taxon>
        <taxon>Diplopterinae</taxon>
        <taxon>Diploptera</taxon>
    </lineage>
</organism>
<feature type="non-terminal residue" evidence="1">
    <location>
        <position position="88"/>
    </location>
</feature>
<reference evidence="1" key="2">
    <citation type="submission" date="2023-05" db="EMBL/GenBank/DDBJ databases">
        <authorList>
            <person name="Fouks B."/>
        </authorList>
    </citation>
    <scope>NUCLEOTIDE SEQUENCE</scope>
    <source>
        <strain evidence="1">Stay&amp;Tobe</strain>
        <tissue evidence="1">Testes</tissue>
    </source>
</reference>
<protein>
    <submittedName>
        <fullName evidence="1">Uncharacterized protein</fullName>
    </submittedName>
</protein>
<feature type="non-terminal residue" evidence="1">
    <location>
        <position position="1"/>
    </location>
</feature>
<evidence type="ECO:0000313" key="2">
    <source>
        <dbReference type="Proteomes" id="UP001233999"/>
    </source>
</evidence>
<proteinExistence type="predicted"/>
<dbReference type="EMBL" id="JASPKZ010002520">
    <property type="protein sequence ID" value="KAJ9595319.1"/>
    <property type="molecule type" value="Genomic_DNA"/>
</dbReference>